<dbReference type="STRING" id="369401.SAMN05428642_103447"/>
<dbReference type="Gene3D" id="1.20.120.450">
    <property type="entry name" value="dinb family like domain"/>
    <property type="match status" value="1"/>
</dbReference>
<keyword evidence="1" id="KW-0732">Signal</keyword>
<dbReference type="Proteomes" id="UP000182544">
    <property type="component" value="Unassembled WGS sequence"/>
</dbReference>
<reference evidence="2 3" key="1">
    <citation type="submission" date="2016-10" db="EMBL/GenBank/DDBJ databases">
        <authorList>
            <person name="de Groot N.N."/>
        </authorList>
    </citation>
    <scope>NUCLEOTIDE SEQUENCE [LARGE SCALE GENOMIC DNA]</scope>
    <source>
        <strain evidence="2 3">DSM 18180</strain>
    </source>
</reference>
<dbReference type="AlphaFoldDB" id="A0A1K2IQG4"/>
<proteinExistence type="predicted"/>
<sequence>MSLNTNRMKNLSLLFTLMVVTVTMAQNEEELPYYEIPEDSETYTAGTVAARVIDGLGFRFYWATEGLREEDLAFRPSDMGRTTQETTKHVYDLSKVIVNSTLLKENIGSAKESDLSFKDMRKQTLINLKTAADILRKSDDISQYKLVFKNDNGTYEFPFWNGLNGPIADALWHCGQVVSFRRSSGNSYNSKASVFTGKVKE</sequence>
<dbReference type="SUPFAM" id="SSF109854">
    <property type="entry name" value="DinB/YfiT-like putative metalloenzymes"/>
    <property type="match status" value="1"/>
</dbReference>
<accession>A0A1K2IQG4</accession>
<keyword evidence="3" id="KW-1185">Reference proteome</keyword>
<protein>
    <recommendedName>
        <fullName evidence="4">DinB family protein</fullName>
    </recommendedName>
</protein>
<feature type="signal peptide" evidence="1">
    <location>
        <begin position="1"/>
        <end position="25"/>
    </location>
</feature>
<organism evidence="2 3">
    <name type="scientific">Flaviramulus basaltis</name>
    <dbReference type="NCBI Taxonomy" id="369401"/>
    <lineage>
        <taxon>Bacteria</taxon>
        <taxon>Pseudomonadati</taxon>
        <taxon>Bacteroidota</taxon>
        <taxon>Flavobacteriia</taxon>
        <taxon>Flavobacteriales</taxon>
        <taxon>Flavobacteriaceae</taxon>
        <taxon>Flaviramulus</taxon>
    </lineage>
</organism>
<dbReference type="EMBL" id="FPKV01000003">
    <property type="protein sequence ID" value="SFZ93947.1"/>
    <property type="molecule type" value="Genomic_DNA"/>
</dbReference>
<evidence type="ECO:0000313" key="3">
    <source>
        <dbReference type="Proteomes" id="UP000182544"/>
    </source>
</evidence>
<evidence type="ECO:0000256" key="1">
    <source>
        <dbReference type="SAM" id="SignalP"/>
    </source>
</evidence>
<name>A0A1K2IQG4_9FLAO</name>
<evidence type="ECO:0008006" key="4">
    <source>
        <dbReference type="Google" id="ProtNLM"/>
    </source>
</evidence>
<dbReference type="InterPro" id="IPR034660">
    <property type="entry name" value="DinB/YfiT-like"/>
</dbReference>
<gene>
    <name evidence="2" type="ORF">SAMN05428642_103447</name>
</gene>
<evidence type="ECO:0000313" key="2">
    <source>
        <dbReference type="EMBL" id="SFZ93947.1"/>
    </source>
</evidence>
<feature type="chain" id="PRO_5012091850" description="DinB family protein" evidence="1">
    <location>
        <begin position="26"/>
        <end position="201"/>
    </location>
</feature>